<protein>
    <recommendedName>
        <fullName evidence="3">F-box domain-containing protein</fullName>
    </recommendedName>
</protein>
<dbReference type="SUPFAM" id="SSF52047">
    <property type="entry name" value="RNI-like"/>
    <property type="match status" value="1"/>
</dbReference>
<proteinExistence type="predicted"/>
<evidence type="ECO:0000313" key="2">
    <source>
        <dbReference type="Proteomes" id="UP000248817"/>
    </source>
</evidence>
<evidence type="ECO:0000313" key="1">
    <source>
        <dbReference type="EMBL" id="PYI34517.1"/>
    </source>
</evidence>
<keyword evidence="2" id="KW-1185">Reference proteome</keyword>
<sequence>VLRKYALVCHRLTQIVLPLLYCDVLVRVASRTALESLFAALQRRPVCRESVKRLEVQIPDFDLIHRRNFYIVCDIITCITNVKALTFCGGWERYPDQTWGLVHRASRSMPALESLTLRRVYLEGLTVRDILENVQMPSLRQLGLDGVAFPTGGCTVGAEQKANKPSCLPASTKGTAQFSTLHIRDYQENSAATRELILWPRALIHFHASLLGGGNPECDLDLSKLSAWLAAHKDTLETIHIGSISKLHPDKLFQTRGFVALERLTLSWWQIRGYVTWQQEDQEDPPFVFKPAHADALLCAPRLRTLGLDYSEGGHGLDSSHAFGEIEARWIRGLAHAARARQAALQTICVGYRPELYCLAEILEYPWDRLIRLREDLQTFGVGLEYDEPSFSEEEW</sequence>
<dbReference type="Proteomes" id="UP000248817">
    <property type="component" value="Unassembled WGS sequence"/>
</dbReference>
<reference evidence="1 2" key="1">
    <citation type="submission" date="2018-02" db="EMBL/GenBank/DDBJ databases">
        <title>The genomes of Aspergillus section Nigri reveals drivers in fungal speciation.</title>
        <authorList>
            <consortium name="DOE Joint Genome Institute"/>
            <person name="Vesth T.C."/>
            <person name="Nybo J."/>
            <person name="Theobald S."/>
            <person name="Brandl J."/>
            <person name="Frisvad J.C."/>
            <person name="Nielsen K.F."/>
            <person name="Lyhne E.K."/>
            <person name="Kogle M.E."/>
            <person name="Kuo A."/>
            <person name="Riley R."/>
            <person name="Clum A."/>
            <person name="Nolan M."/>
            <person name="Lipzen A."/>
            <person name="Salamov A."/>
            <person name="Henrissat B."/>
            <person name="Wiebenga A."/>
            <person name="De vries R.P."/>
            <person name="Grigoriev I.V."/>
            <person name="Mortensen U.H."/>
            <person name="Andersen M.R."/>
            <person name="Baker S.E."/>
        </authorList>
    </citation>
    <scope>NUCLEOTIDE SEQUENCE [LARGE SCALE GENOMIC DNA]</scope>
    <source>
        <strain evidence="1 2">CBS 114.80</strain>
    </source>
</reference>
<evidence type="ECO:0008006" key="3">
    <source>
        <dbReference type="Google" id="ProtNLM"/>
    </source>
</evidence>
<accession>A0A2V5J8L7</accession>
<name>A0A2V5J8L7_9EURO</name>
<feature type="non-terminal residue" evidence="1">
    <location>
        <position position="1"/>
    </location>
</feature>
<dbReference type="AlphaFoldDB" id="A0A2V5J8L7"/>
<organism evidence="1 2">
    <name type="scientific">Aspergillus indologenus CBS 114.80</name>
    <dbReference type="NCBI Taxonomy" id="1450541"/>
    <lineage>
        <taxon>Eukaryota</taxon>
        <taxon>Fungi</taxon>
        <taxon>Dikarya</taxon>
        <taxon>Ascomycota</taxon>
        <taxon>Pezizomycotina</taxon>
        <taxon>Eurotiomycetes</taxon>
        <taxon>Eurotiomycetidae</taxon>
        <taxon>Eurotiales</taxon>
        <taxon>Aspergillaceae</taxon>
        <taxon>Aspergillus</taxon>
        <taxon>Aspergillus subgen. Circumdati</taxon>
    </lineage>
</organism>
<feature type="non-terminal residue" evidence="1">
    <location>
        <position position="396"/>
    </location>
</feature>
<gene>
    <name evidence="1" type="ORF">BP00DRAFT_313804</name>
</gene>
<dbReference type="EMBL" id="KZ825475">
    <property type="protein sequence ID" value="PYI34517.1"/>
    <property type="molecule type" value="Genomic_DNA"/>
</dbReference>